<reference evidence="3" key="1">
    <citation type="submission" date="2019-04" db="EMBL/GenBank/DDBJ databases">
        <title>Evolution of Biomass-Degrading Anaerobic Consortia Revealed by Metagenomics.</title>
        <authorList>
            <person name="Peng X."/>
        </authorList>
    </citation>
    <scope>NUCLEOTIDE SEQUENCE</scope>
    <source>
        <strain evidence="3">SIG18</strain>
    </source>
</reference>
<dbReference type="Pfam" id="PF03059">
    <property type="entry name" value="NAS"/>
    <property type="match status" value="1"/>
</dbReference>
<keyword evidence="2" id="KW-0949">S-adenosyl-L-methionine</keyword>
<dbReference type="PROSITE" id="PS51142">
    <property type="entry name" value="NAS"/>
    <property type="match status" value="1"/>
</dbReference>
<dbReference type="InterPro" id="IPR029063">
    <property type="entry name" value="SAM-dependent_MTases_sf"/>
</dbReference>
<dbReference type="GO" id="GO:0030418">
    <property type="term" value="P:nicotianamine biosynthetic process"/>
    <property type="evidence" value="ECO:0007669"/>
    <property type="project" value="InterPro"/>
</dbReference>
<keyword evidence="1" id="KW-0808">Transferase</keyword>
<dbReference type="GO" id="GO:0008168">
    <property type="term" value="F:methyltransferase activity"/>
    <property type="evidence" value="ECO:0007669"/>
    <property type="project" value="UniProtKB-KW"/>
</dbReference>
<evidence type="ECO:0000313" key="4">
    <source>
        <dbReference type="Proteomes" id="UP000783037"/>
    </source>
</evidence>
<dbReference type="Gene3D" id="3.40.50.150">
    <property type="entry name" value="Vaccinia Virus protein VP39"/>
    <property type="match status" value="1"/>
</dbReference>
<dbReference type="EMBL" id="SUTK01000009">
    <property type="protein sequence ID" value="MBE6501437.1"/>
    <property type="molecule type" value="Genomic_DNA"/>
</dbReference>
<accession>A0A8T3VBW2</accession>
<dbReference type="Proteomes" id="UP000783037">
    <property type="component" value="Unassembled WGS sequence"/>
</dbReference>
<dbReference type="GO" id="GO:0030410">
    <property type="term" value="F:nicotianamine synthase activity"/>
    <property type="evidence" value="ECO:0007669"/>
    <property type="project" value="InterPro"/>
</dbReference>
<dbReference type="AlphaFoldDB" id="A0A8T3VBW2"/>
<evidence type="ECO:0000313" key="3">
    <source>
        <dbReference type="EMBL" id="MBE6501437.1"/>
    </source>
</evidence>
<sequence length="273" mass="31247">MSCWKYWPKIEEIANKLEDYGIDSLNDMSSLNDVDLDEITLLLDEIEVIAHDETIDFDSAKHILDDEKMNSALNLIRKFYLYIGARLETNNAMEIIESDDPKATLDTFHFYERYQGLLTNESKLAHWHDDKTFVFVGSGPLPLTLILFREKFGCKCIGIEIQEDVAELSRKVIKKLGLDDGIKILVGDETLLRDIDFDILMVAAFAEPKERVFANVWEIVDEKTPVLVRTYSGMRAILYAPLTDTILRGFHKEVMLLPLGNSNNTSVLLRKVI</sequence>
<dbReference type="SUPFAM" id="SSF53335">
    <property type="entry name" value="S-adenosyl-L-methionine-dependent methyltransferases"/>
    <property type="match status" value="1"/>
</dbReference>
<dbReference type="InterPro" id="IPR004298">
    <property type="entry name" value="Nicotian_synth"/>
</dbReference>
<gene>
    <name evidence="3" type="ORF">E7Z79_03240</name>
</gene>
<organism evidence="3 4">
    <name type="scientific">Methanobrevibacter thaueri</name>
    <dbReference type="NCBI Taxonomy" id="190975"/>
    <lineage>
        <taxon>Archaea</taxon>
        <taxon>Methanobacteriati</taxon>
        <taxon>Methanobacteriota</taxon>
        <taxon>Methanomada group</taxon>
        <taxon>Methanobacteria</taxon>
        <taxon>Methanobacteriales</taxon>
        <taxon>Methanobacteriaceae</taxon>
        <taxon>Methanobrevibacter</taxon>
    </lineage>
</organism>
<protein>
    <submittedName>
        <fullName evidence="3">Methyltransferase</fullName>
    </submittedName>
</protein>
<comment type="caution">
    <text evidence="3">The sequence shown here is derived from an EMBL/GenBank/DDBJ whole genome shotgun (WGS) entry which is preliminary data.</text>
</comment>
<proteinExistence type="predicted"/>
<keyword evidence="3" id="KW-0489">Methyltransferase</keyword>
<dbReference type="PANTHER" id="PTHR32266">
    <property type="entry name" value="NICOTIANAMINE SYNTHASE 3"/>
    <property type="match status" value="1"/>
</dbReference>
<dbReference type="GO" id="GO:0032259">
    <property type="term" value="P:methylation"/>
    <property type="evidence" value="ECO:0007669"/>
    <property type="project" value="UniProtKB-KW"/>
</dbReference>
<name>A0A8T3VBW2_9EURY</name>
<evidence type="ECO:0000256" key="2">
    <source>
        <dbReference type="ARBA" id="ARBA00022691"/>
    </source>
</evidence>
<dbReference type="RefSeq" id="WP_303738563.1">
    <property type="nucleotide sequence ID" value="NZ_SUTK01000009.1"/>
</dbReference>
<evidence type="ECO:0000256" key="1">
    <source>
        <dbReference type="ARBA" id="ARBA00022679"/>
    </source>
</evidence>
<dbReference type="PANTHER" id="PTHR32266:SF12">
    <property type="entry name" value="NICOTIANAMINE SYNTHASE 3"/>
    <property type="match status" value="1"/>
</dbReference>